<dbReference type="GO" id="GO:0005737">
    <property type="term" value="C:cytoplasm"/>
    <property type="evidence" value="ECO:0007669"/>
    <property type="project" value="TreeGrafter"/>
</dbReference>
<evidence type="ECO:0000313" key="5">
    <source>
        <dbReference type="Proteomes" id="UP000199682"/>
    </source>
</evidence>
<dbReference type="PANTHER" id="PTHR16305:SF35">
    <property type="entry name" value="TRANSCRIPTIONAL ACTIVATOR DOMAIN"/>
    <property type="match status" value="1"/>
</dbReference>
<proteinExistence type="predicted"/>
<dbReference type="AlphaFoldDB" id="A0A1G8R7Q4"/>
<evidence type="ECO:0000256" key="1">
    <source>
        <dbReference type="ARBA" id="ARBA00022741"/>
    </source>
</evidence>
<dbReference type="Gene3D" id="3.40.50.300">
    <property type="entry name" value="P-loop containing nucleotide triphosphate hydrolases"/>
    <property type="match status" value="1"/>
</dbReference>
<dbReference type="Gene3D" id="1.25.40.10">
    <property type="entry name" value="Tetratricopeptide repeat domain"/>
    <property type="match status" value="1"/>
</dbReference>
<dbReference type="Gene3D" id="1.10.10.10">
    <property type="entry name" value="Winged helix-like DNA-binding domain superfamily/Winged helix DNA-binding domain"/>
    <property type="match status" value="1"/>
</dbReference>
<accession>A0A1G8R7Q4</accession>
<keyword evidence="1" id="KW-0547">Nucleotide-binding</keyword>
<dbReference type="Pfam" id="PF00196">
    <property type="entry name" value="GerE"/>
    <property type="match status" value="1"/>
</dbReference>
<organism evidence="4 5">
    <name type="scientific">Lentzea albidocapillata subsp. violacea</name>
    <dbReference type="NCBI Taxonomy" id="128104"/>
    <lineage>
        <taxon>Bacteria</taxon>
        <taxon>Bacillati</taxon>
        <taxon>Actinomycetota</taxon>
        <taxon>Actinomycetes</taxon>
        <taxon>Pseudonocardiales</taxon>
        <taxon>Pseudonocardiaceae</taxon>
        <taxon>Lentzea</taxon>
    </lineage>
</organism>
<protein>
    <submittedName>
        <fullName evidence="4">Regulatory protein, luxR family</fullName>
    </submittedName>
</protein>
<dbReference type="SUPFAM" id="SSF52540">
    <property type="entry name" value="P-loop containing nucleoside triphosphate hydrolases"/>
    <property type="match status" value="1"/>
</dbReference>
<dbReference type="PANTHER" id="PTHR16305">
    <property type="entry name" value="TESTICULAR SOLUBLE ADENYLYL CYCLASE"/>
    <property type="match status" value="1"/>
</dbReference>
<dbReference type="InterPro" id="IPR036388">
    <property type="entry name" value="WH-like_DNA-bd_sf"/>
</dbReference>
<dbReference type="GO" id="GO:0003677">
    <property type="term" value="F:DNA binding"/>
    <property type="evidence" value="ECO:0007669"/>
    <property type="project" value="InterPro"/>
</dbReference>
<evidence type="ECO:0000313" key="4">
    <source>
        <dbReference type="EMBL" id="SDJ12979.1"/>
    </source>
</evidence>
<feature type="domain" description="HTH luxR-type" evidence="3">
    <location>
        <begin position="855"/>
        <end position="917"/>
    </location>
</feature>
<dbReference type="Pfam" id="PF13191">
    <property type="entry name" value="AAA_16"/>
    <property type="match status" value="1"/>
</dbReference>
<dbReference type="InterPro" id="IPR000792">
    <property type="entry name" value="Tscrpt_reg_LuxR_C"/>
</dbReference>
<name>A0A1G8R7Q4_9PSEU</name>
<dbReference type="InterPro" id="IPR011990">
    <property type="entry name" value="TPR-like_helical_dom_sf"/>
</dbReference>
<evidence type="ECO:0000256" key="2">
    <source>
        <dbReference type="ARBA" id="ARBA00022840"/>
    </source>
</evidence>
<evidence type="ECO:0000259" key="3">
    <source>
        <dbReference type="PROSITE" id="PS50043"/>
    </source>
</evidence>
<dbReference type="InterPro" id="IPR003593">
    <property type="entry name" value="AAA+_ATPase"/>
</dbReference>
<dbReference type="GO" id="GO:0006355">
    <property type="term" value="P:regulation of DNA-templated transcription"/>
    <property type="evidence" value="ECO:0007669"/>
    <property type="project" value="InterPro"/>
</dbReference>
<dbReference type="SUPFAM" id="SSF46894">
    <property type="entry name" value="C-terminal effector domain of the bipartite response regulators"/>
    <property type="match status" value="1"/>
</dbReference>
<keyword evidence="2" id="KW-0067">ATP-binding</keyword>
<dbReference type="GO" id="GO:0004016">
    <property type="term" value="F:adenylate cyclase activity"/>
    <property type="evidence" value="ECO:0007669"/>
    <property type="project" value="TreeGrafter"/>
</dbReference>
<dbReference type="SMART" id="SM00421">
    <property type="entry name" value="HTH_LUXR"/>
    <property type="match status" value="1"/>
</dbReference>
<dbReference type="InterPro" id="IPR027417">
    <property type="entry name" value="P-loop_NTPase"/>
</dbReference>
<reference evidence="5" key="1">
    <citation type="submission" date="2016-10" db="EMBL/GenBank/DDBJ databases">
        <authorList>
            <person name="Varghese N."/>
            <person name="Submissions S."/>
        </authorList>
    </citation>
    <scope>NUCLEOTIDE SEQUENCE [LARGE SCALE GENOMIC DNA]</scope>
    <source>
        <strain evidence="5">DSM 44796</strain>
    </source>
</reference>
<dbReference type="SMART" id="SM00382">
    <property type="entry name" value="AAA"/>
    <property type="match status" value="1"/>
</dbReference>
<sequence>MSANGTVASGAPPSYLGLPTLPRVLIGRESERRQVERLVASARLGHGGALAVTGEPGVGKTALLRFAAGCATGMHVLQAAGSEPEREIPFGALHQVLRPALDRLDEIPGPQAQALSVALALRSGPAVDRFAVGAATLSLLCRFAEDRPVAVLLDDLHLVDRPSADALAFAARRLAADPIVLLATTRSPDPPLPTLPLAGIDLAAAGELVSSRSGVAASPELIARLHRATAGNPLALIELAAGAHRMAHVSPEAPLPVSAALAHEFAAQARSLGEAGLAALEVASVAGTDLRVVADACRVLGVAVDSLAEAESAGLVRMADGRVEFRHPLIRAAVYGDADPRRRRSIHRAVAEAIGPGDADRHAWHLAEAAVSPDARVADLLVQAARRAHERSAYDVAAAAYGRAARLSPDVRQHASLCVAAAESAWLAGETRRSVSLLDEAGDLHEQEARLRAVELRAAIAARTGSLTEARDLCRIAATGSATADAGVLLLADAVSACFYLGDTTTGVELAHEIEQLLHQVTSARARGLGQMAAGVARILANRGGADQIRAAVDLLGSSGLLREDRRRLSWLMIGPLFLRDADSGADLRRIVADVREQAAVGTLPALLFHVARDEATTNQWVRAEATYDEATRLARETGQETDLAMCLAGLAWLRARLGDEERCRALVAEALPICRARDIHIGRVWSLFALGELELGLGNATGALTHLEELAALLDGLQLTDPDLSPAPELADALVRLGRRDEAVVVARRYRSEAAAKGEPWAMGRAERTLGMLSQDGFDSHFEASLALHHRTLDDFETARTRLAYGARLRRARRRVDARPHLHAALKTFENLRAARWADLAAVELGATGETINRRAQGETLTPQELQVSLLLAEGKTTREVAAALFLSPKTIEYHLRKVYTKLGIRSRAELAGRLP</sequence>
<gene>
    <name evidence="4" type="ORF">SAMN04488074_101590</name>
</gene>
<dbReference type="EMBL" id="FNET01000001">
    <property type="protein sequence ID" value="SDJ12979.1"/>
    <property type="molecule type" value="Genomic_DNA"/>
</dbReference>
<dbReference type="CDD" id="cd06170">
    <property type="entry name" value="LuxR_C_like"/>
    <property type="match status" value="1"/>
</dbReference>
<dbReference type="InterPro" id="IPR016032">
    <property type="entry name" value="Sig_transdc_resp-reg_C-effctor"/>
</dbReference>
<dbReference type="Proteomes" id="UP000199682">
    <property type="component" value="Unassembled WGS sequence"/>
</dbReference>
<dbReference type="PROSITE" id="PS50043">
    <property type="entry name" value="HTH_LUXR_2"/>
    <property type="match status" value="1"/>
</dbReference>
<dbReference type="PRINTS" id="PR00038">
    <property type="entry name" value="HTHLUXR"/>
</dbReference>
<dbReference type="InterPro" id="IPR041664">
    <property type="entry name" value="AAA_16"/>
</dbReference>
<dbReference type="SUPFAM" id="SSF48452">
    <property type="entry name" value="TPR-like"/>
    <property type="match status" value="1"/>
</dbReference>
<dbReference type="GO" id="GO:0005524">
    <property type="term" value="F:ATP binding"/>
    <property type="evidence" value="ECO:0007669"/>
    <property type="project" value="UniProtKB-KW"/>
</dbReference>